<protein>
    <submittedName>
        <fullName evidence="3">Ubiquitin-like domain-containing protein</fullName>
    </submittedName>
</protein>
<dbReference type="Pfam" id="PF03990">
    <property type="entry name" value="DUF348"/>
    <property type="match status" value="3"/>
</dbReference>
<gene>
    <name evidence="3" type="ORF">Q6348_06185</name>
</gene>
<dbReference type="RefSeq" id="WP_304600430.1">
    <property type="nucleotide sequence ID" value="NZ_JAUQYP010000001.1"/>
</dbReference>
<feature type="domain" description="G5" evidence="2">
    <location>
        <begin position="204"/>
        <end position="284"/>
    </location>
</feature>
<accession>A0ABT9D7G4</accession>
<dbReference type="EMBL" id="JAUQYP010000001">
    <property type="protein sequence ID" value="MDO8106785.1"/>
    <property type="molecule type" value="Genomic_DNA"/>
</dbReference>
<organism evidence="3 4">
    <name type="scientific">Actinotalea lenta</name>
    <dbReference type="NCBI Taxonomy" id="3064654"/>
    <lineage>
        <taxon>Bacteria</taxon>
        <taxon>Bacillati</taxon>
        <taxon>Actinomycetota</taxon>
        <taxon>Actinomycetes</taxon>
        <taxon>Micrococcales</taxon>
        <taxon>Cellulomonadaceae</taxon>
        <taxon>Actinotalea</taxon>
    </lineage>
</organism>
<dbReference type="PROSITE" id="PS51109">
    <property type="entry name" value="G5"/>
    <property type="match status" value="1"/>
</dbReference>
<dbReference type="InterPro" id="IPR051933">
    <property type="entry name" value="Resuscitation_pf_RpfB"/>
</dbReference>
<dbReference type="InterPro" id="IPR023346">
    <property type="entry name" value="Lysozyme-like_dom_sf"/>
</dbReference>
<keyword evidence="4" id="KW-1185">Reference proteome</keyword>
<dbReference type="SMART" id="SM01208">
    <property type="entry name" value="G5"/>
    <property type="match status" value="1"/>
</dbReference>
<dbReference type="Pfam" id="PF07501">
    <property type="entry name" value="G5"/>
    <property type="match status" value="1"/>
</dbReference>
<keyword evidence="1" id="KW-0732">Signal</keyword>
<sequence>MPVSPLPRRPRDRRAGVRIGVQAAVLAAVVAGTTGFTTLHKQVLVQVDGHTVAVTGFGRTVGDVLAGGHIAVADGDAVVPGLDQAVGNGDTIVVEHGQQVHVEVDGQRRTLWTTARTVGGVVDELGLRDARASALRSSAVGRGVLRVSTPKDVRVAVDGATHEVHTAASTVREVLADAGVVLGAHDLVSVPLDTTVVDGLVVMVTRVTTEVRTRTVTVPFSTVKQDDASIMQGTQVVASAGSEGREVETYEAYLVGGAEVGRTVLTRSVLATPVDRVIKVGTKQLPQVAAVAPGTARAIGLQLVLARGWSQQEFACLDSLWTRESNWRVDAHNVSSGAYGIPQALPGSKMGSVGADWRTNPATQITWGLNYIAGRYGTPCAAWAFSNAHHWY</sequence>
<dbReference type="Gene3D" id="2.20.230.10">
    <property type="entry name" value="Resuscitation-promoting factor rpfb"/>
    <property type="match status" value="1"/>
</dbReference>
<dbReference type="SUPFAM" id="SSF53955">
    <property type="entry name" value="Lysozyme-like"/>
    <property type="match status" value="1"/>
</dbReference>
<dbReference type="Proteomes" id="UP001232536">
    <property type="component" value="Unassembled WGS sequence"/>
</dbReference>
<comment type="caution">
    <text evidence="3">The sequence shown here is derived from an EMBL/GenBank/DDBJ whole genome shotgun (WGS) entry which is preliminary data.</text>
</comment>
<evidence type="ECO:0000259" key="2">
    <source>
        <dbReference type="PROSITE" id="PS51109"/>
    </source>
</evidence>
<evidence type="ECO:0000313" key="4">
    <source>
        <dbReference type="Proteomes" id="UP001232536"/>
    </source>
</evidence>
<dbReference type="PANTHER" id="PTHR39160:SF4">
    <property type="entry name" value="RESUSCITATION-PROMOTING FACTOR RPFB"/>
    <property type="match status" value="1"/>
</dbReference>
<reference evidence="3 4" key="1">
    <citation type="submission" date="2023-07" db="EMBL/GenBank/DDBJ databases">
        <title>Description of novel actinomycetes strains, isolated from tidal flat sediment.</title>
        <authorList>
            <person name="Lu C."/>
        </authorList>
    </citation>
    <scope>NUCLEOTIDE SEQUENCE [LARGE SCALE GENOMIC DNA]</scope>
    <source>
        <strain evidence="3 4">SYSU T00b441</strain>
    </source>
</reference>
<evidence type="ECO:0000313" key="3">
    <source>
        <dbReference type="EMBL" id="MDO8106785.1"/>
    </source>
</evidence>
<dbReference type="PANTHER" id="PTHR39160">
    <property type="entry name" value="CELL WALL-BINDING PROTEIN YOCH"/>
    <property type="match status" value="1"/>
</dbReference>
<evidence type="ECO:0000256" key="1">
    <source>
        <dbReference type="ARBA" id="ARBA00022729"/>
    </source>
</evidence>
<dbReference type="InterPro" id="IPR007137">
    <property type="entry name" value="DUF348"/>
</dbReference>
<name>A0ABT9D7G4_9CELL</name>
<dbReference type="InterPro" id="IPR011098">
    <property type="entry name" value="G5_dom"/>
</dbReference>
<proteinExistence type="predicted"/>